<organism evidence="1 2">
    <name type="scientific">Mesorhizobium hungaricum</name>
    <dbReference type="NCBI Taxonomy" id="1566387"/>
    <lineage>
        <taxon>Bacteria</taxon>
        <taxon>Pseudomonadati</taxon>
        <taxon>Pseudomonadota</taxon>
        <taxon>Alphaproteobacteria</taxon>
        <taxon>Hyphomicrobiales</taxon>
        <taxon>Phyllobacteriaceae</taxon>
        <taxon>Mesorhizobium</taxon>
    </lineage>
</organism>
<keyword evidence="2" id="KW-1185">Reference proteome</keyword>
<evidence type="ECO:0000313" key="1">
    <source>
        <dbReference type="EMBL" id="OCX20626.1"/>
    </source>
</evidence>
<dbReference type="Proteomes" id="UP000094412">
    <property type="component" value="Unassembled WGS sequence"/>
</dbReference>
<accession>A0A1C2E143</accession>
<gene>
    <name evidence="1" type="ORF">QV13_08035</name>
</gene>
<comment type="caution">
    <text evidence="1">The sequence shown here is derived from an EMBL/GenBank/DDBJ whole genome shotgun (WGS) entry which is preliminary data.</text>
</comment>
<protein>
    <submittedName>
        <fullName evidence="1">Uncharacterized protein</fullName>
    </submittedName>
</protein>
<dbReference type="AlphaFoldDB" id="A0A1C2E143"/>
<dbReference type="EMBL" id="MDEO01000029">
    <property type="protein sequence ID" value="OCX20626.1"/>
    <property type="molecule type" value="Genomic_DNA"/>
</dbReference>
<reference evidence="1 2" key="1">
    <citation type="submission" date="2016-08" db="EMBL/GenBank/DDBJ databases">
        <title>Whole genome sequence of Mesorhizobium sp. strain UASWS1009 isolated from industrial sewage.</title>
        <authorList>
            <person name="Crovadore J."/>
            <person name="Calmin G."/>
            <person name="Chablais R."/>
            <person name="Cochard B."/>
            <person name="Lefort F."/>
        </authorList>
    </citation>
    <scope>NUCLEOTIDE SEQUENCE [LARGE SCALE GENOMIC DNA]</scope>
    <source>
        <strain evidence="1 2">UASWS1009</strain>
    </source>
</reference>
<proteinExistence type="predicted"/>
<evidence type="ECO:0000313" key="2">
    <source>
        <dbReference type="Proteomes" id="UP000094412"/>
    </source>
</evidence>
<name>A0A1C2E143_9HYPH</name>
<sequence length="94" mass="10694">MRTNLMTERSPFAKLGAVHQAGGWDTFFLIPEIRTSDMASNNVVRCRKVQVSENWSRVSEHILKSVIKRQTENFPFSFAQNVWSKVSNGEPPVA</sequence>